<gene>
    <name evidence="2" type="ORF">FE257_001246</name>
</gene>
<protein>
    <submittedName>
        <fullName evidence="2">Uncharacterized protein</fullName>
    </submittedName>
</protein>
<evidence type="ECO:0000313" key="3">
    <source>
        <dbReference type="Proteomes" id="UP001194746"/>
    </source>
</evidence>
<reference evidence="2" key="2">
    <citation type="submission" date="2020-02" db="EMBL/GenBank/DDBJ databases">
        <authorList>
            <person name="Gilchrist C.L.M."/>
            <person name="Chooi Y.-H."/>
        </authorList>
    </citation>
    <scope>NUCLEOTIDE SEQUENCE</scope>
    <source>
        <strain evidence="2">MST-FP2251</strain>
    </source>
</reference>
<evidence type="ECO:0000313" key="2">
    <source>
        <dbReference type="EMBL" id="KAF9884756.1"/>
    </source>
</evidence>
<organism evidence="2 3">
    <name type="scientific">Aspergillus nanangensis</name>
    <dbReference type="NCBI Taxonomy" id="2582783"/>
    <lineage>
        <taxon>Eukaryota</taxon>
        <taxon>Fungi</taxon>
        <taxon>Dikarya</taxon>
        <taxon>Ascomycota</taxon>
        <taxon>Pezizomycotina</taxon>
        <taxon>Eurotiomycetes</taxon>
        <taxon>Eurotiomycetidae</taxon>
        <taxon>Eurotiales</taxon>
        <taxon>Aspergillaceae</taxon>
        <taxon>Aspergillus</taxon>
        <taxon>Aspergillus subgen. Circumdati</taxon>
    </lineage>
</organism>
<feature type="compositionally biased region" description="Basic and acidic residues" evidence="1">
    <location>
        <begin position="167"/>
        <end position="178"/>
    </location>
</feature>
<dbReference type="AlphaFoldDB" id="A0AAD4GPS7"/>
<accession>A0AAD4GPS7</accession>
<reference evidence="2" key="1">
    <citation type="journal article" date="2019" name="Beilstein J. Org. Chem.">
        <title>Nanangenines: drimane sesquiterpenoids as the dominant metabolite cohort of a novel Australian fungus, Aspergillus nanangensis.</title>
        <authorList>
            <person name="Lacey H.J."/>
            <person name="Gilchrist C.L.M."/>
            <person name="Crombie A."/>
            <person name="Kalaitzis J.A."/>
            <person name="Vuong D."/>
            <person name="Rutledge P.J."/>
            <person name="Turner P."/>
            <person name="Pitt J.I."/>
            <person name="Lacey E."/>
            <person name="Chooi Y.H."/>
            <person name="Piggott A.M."/>
        </authorList>
    </citation>
    <scope>NUCLEOTIDE SEQUENCE</scope>
    <source>
        <strain evidence="2">MST-FP2251</strain>
    </source>
</reference>
<keyword evidence="3" id="KW-1185">Reference proteome</keyword>
<feature type="region of interest" description="Disordered" evidence="1">
    <location>
        <begin position="221"/>
        <end position="258"/>
    </location>
</feature>
<dbReference type="EMBL" id="VCAU01000112">
    <property type="protein sequence ID" value="KAF9884756.1"/>
    <property type="molecule type" value="Genomic_DNA"/>
</dbReference>
<evidence type="ECO:0000256" key="1">
    <source>
        <dbReference type="SAM" id="MobiDB-lite"/>
    </source>
</evidence>
<proteinExistence type="predicted"/>
<feature type="region of interest" description="Disordered" evidence="1">
    <location>
        <begin position="167"/>
        <end position="187"/>
    </location>
</feature>
<name>A0AAD4GPS7_ASPNN</name>
<feature type="compositionally biased region" description="Low complexity" evidence="1">
    <location>
        <begin position="230"/>
        <end position="240"/>
    </location>
</feature>
<comment type="caution">
    <text evidence="2">The sequence shown here is derived from an EMBL/GenBank/DDBJ whole genome shotgun (WGS) entry which is preliminary data.</text>
</comment>
<sequence>MLYTVEDRNQLFELTNRHILSLVARIQRSNTIGLDQRLLRRVLYAGLNCPAFNDRQKYTLCVNSEDMSEIVKFPDFGKWFPFDTLVTFPGVDRRLLQYYAGLISKGAISEDEVRGIPNRFPPDNPDLCSPFGRVWFEWSADSAENTRFGEAVRREMGILHELVHTGWENNKEESEHRSINQNPSTTDMERAFGDMAVSPQITRSRARTESFSNVAVFASPAPRPTVGMASSNSSVNNNESPWGQRIQANPPNRAQDRVFGHRITQSSPNCLSSEDH</sequence>
<dbReference type="Proteomes" id="UP001194746">
    <property type="component" value="Unassembled WGS sequence"/>
</dbReference>